<dbReference type="InterPro" id="IPR036259">
    <property type="entry name" value="MFS_trans_sf"/>
</dbReference>
<dbReference type="Gene3D" id="1.20.1250.20">
    <property type="entry name" value="MFS general substrate transporter like domains"/>
    <property type="match status" value="2"/>
</dbReference>
<evidence type="ECO:0000256" key="6">
    <source>
        <dbReference type="SAM" id="MobiDB-lite"/>
    </source>
</evidence>
<evidence type="ECO:0000256" key="7">
    <source>
        <dbReference type="SAM" id="Phobius"/>
    </source>
</evidence>
<evidence type="ECO:0000313" key="9">
    <source>
        <dbReference type="EMBL" id="AYN40125.1"/>
    </source>
</evidence>
<dbReference type="KEGG" id="sdd:D9753_15755"/>
<feature type="transmembrane region" description="Helical" evidence="7">
    <location>
        <begin position="212"/>
        <end position="229"/>
    </location>
</feature>
<dbReference type="CDD" id="cd17324">
    <property type="entry name" value="MFS_NepI_like"/>
    <property type="match status" value="1"/>
</dbReference>
<dbReference type="GO" id="GO:0022857">
    <property type="term" value="F:transmembrane transporter activity"/>
    <property type="evidence" value="ECO:0007669"/>
    <property type="project" value="InterPro"/>
</dbReference>
<comment type="subcellular location">
    <subcellularLocation>
        <location evidence="1">Cell membrane</location>
        <topology evidence="1">Multi-pass membrane protein</topology>
    </subcellularLocation>
</comment>
<dbReference type="SUPFAM" id="SSF103473">
    <property type="entry name" value="MFS general substrate transporter"/>
    <property type="match status" value="1"/>
</dbReference>
<evidence type="ECO:0000313" key="10">
    <source>
        <dbReference type="Proteomes" id="UP000268329"/>
    </source>
</evidence>
<feature type="compositionally biased region" description="Low complexity" evidence="6">
    <location>
        <begin position="400"/>
        <end position="417"/>
    </location>
</feature>
<dbReference type="InterPro" id="IPR011701">
    <property type="entry name" value="MFS"/>
</dbReference>
<dbReference type="Proteomes" id="UP000268329">
    <property type="component" value="Chromosome"/>
</dbReference>
<evidence type="ECO:0000256" key="4">
    <source>
        <dbReference type="ARBA" id="ARBA00022989"/>
    </source>
</evidence>
<reference evidence="9 10" key="1">
    <citation type="submission" date="2018-10" db="EMBL/GenBank/DDBJ databases">
        <title>The genome of Streptomyces dangxiongensis Z022.</title>
        <authorList>
            <person name="Zhang B."/>
        </authorList>
    </citation>
    <scope>NUCLEOTIDE SEQUENCE [LARGE SCALE GENOMIC DNA]</scope>
    <source>
        <strain evidence="9 10">Z022</strain>
    </source>
</reference>
<feature type="transmembrane region" description="Helical" evidence="7">
    <location>
        <begin position="279"/>
        <end position="295"/>
    </location>
</feature>
<evidence type="ECO:0000256" key="2">
    <source>
        <dbReference type="ARBA" id="ARBA00022475"/>
    </source>
</evidence>
<feature type="transmembrane region" description="Helical" evidence="7">
    <location>
        <begin position="111"/>
        <end position="133"/>
    </location>
</feature>
<sequence length="417" mass="42389">MTDTAQADHGERWRPHAMVLALGTFAVGTDAFVIAGLLPDISRSLHVDIAAAGQLVSVFAIAYALLSPVLAALTGKWSRRRVLVTALAVFAVGNVVTALAPGYPLVLASRVVAAAGAAMFTPNAGATAAAIAGDERRGRAIAIVTVGLTSSLALGAPLGTAIGNAFGWRATMWFVTALAVVIAPVIALRLPDIRLGSKVGLRQRLSPLTDRRVASVLTVTLLAFVGIYLPYTYISSVFAEATGDDGGRVALLLLVFGLAGTAGNLMAGRLADRHGPRNVVICATLALAAVFLAMLPSQKSFAAAVVVVALSGVGSWSVTAPQQHRVMALSQPGAEALGVSLNAAVMYLAISLSSVIGAIGLNSFGSAASLLPIAVVCVLAAALLTWLSARPERQADERATGAAADTTTGDVGASAVK</sequence>
<evidence type="ECO:0000259" key="8">
    <source>
        <dbReference type="PROSITE" id="PS50850"/>
    </source>
</evidence>
<feature type="transmembrane region" description="Helical" evidence="7">
    <location>
        <begin position="301"/>
        <end position="318"/>
    </location>
</feature>
<dbReference type="EMBL" id="CP033073">
    <property type="protein sequence ID" value="AYN40125.1"/>
    <property type="molecule type" value="Genomic_DNA"/>
</dbReference>
<feature type="transmembrane region" description="Helical" evidence="7">
    <location>
        <begin position="172"/>
        <end position="191"/>
    </location>
</feature>
<feature type="transmembrane region" description="Helical" evidence="7">
    <location>
        <begin position="140"/>
        <end position="166"/>
    </location>
</feature>
<feature type="transmembrane region" description="Helical" evidence="7">
    <location>
        <begin position="339"/>
        <end position="361"/>
    </location>
</feature>
<name>A0A3G2JFI6_9ACTN</name>
<organism evidence="9 10">
    <name type="scientific">Streptomyces dangxiongensis</name>
    <dbReference type="NCBI Taxonomy" id="1442032"/>
    <lineage>
        <taxon>Bacteria</taxon>
        <taxon>Bacillati</taxon>
        <taxon>Actinomycetota</taxon>
        <taxon>Actinomycetes</taxon>
        <taxon>Kitasatosporales</taxon>
        <taxon>Streptomycetaceae</taxon>
        <taxon>Streptomyces</taxon>
    </lineage>
</organism>
<dbReference type="InterPro" id="IPR050189">
    <property type="entry name" value="MFS_Efflux_Transporters"/>
</dbReference>
<feature type="transmembrane region" description="Helical" evidence="7">
    <location>
        <begin position="367"/>
        <end position="389"/>
    </location>
</feature>
<feature type="transmembrane region" description="Helical" evidence="7">
    <location>
        <begin position="49"/>
        <end position="70"/>
    </location>
</feature>
<dbReference type="Pfam" id="PF07690">
    <property type="entry name" value="MFS_1"/>
    <property type="match status" value="1"/>
</dbReference>
<dbReference type="PROSITE" id="PS50850">
    <property type="entry name" value="MFS"/>
    <property type="match status" value="1"/>
</dbReference>
<evidence type="ECO:0000256" key="5">
    <source>
        <dbReference type="ARBA" id="ARBA00023136"/>
    </source>
</evidence>
<feature type="transmembrane region" description="Helical" evidence="7">
    <location>
        <begin position="82"/>
        <end position="105"/>
    </location>
</feature>
<dbReference type="PANTHER" id="PTHR43124">
    <property type="entry name" value="PURINE EFFLUX PUMP PBUE"/>
    <property type="match status" value="1"/>
</dbReference>
<feature type="transmembrane region" description="Helical" evidence="7">
    <location>
        <begin position="17"/>
        <end position="37"/>
    </location>
</feature>
<keyword evidence="5 7" id="KW-0472">Membrane</keyword>
<protein>
    <submittedName>
        <fullName evidence="9">MFS transporter</fullName>
    </submittedName>
</protein>
<feature type="transmembrane region" description="Helical" evidence="7">
    <location>
        <begin position="249"/>
        <end position="267"/>
    </location>
</feature>
<feature type="region of interest" description="Disordered" evidence="6">
    <location>
        <begin position="395"/>
        <end position="417"/>
    </location>
</feature>
<dbReference type="OrthoDB" id="9814237at2"/>
<dbReference type="RefSeq" id="WP_121787583.1">
    <property type="nucleotide sequence ID" value="NZ_CP033073.1"/>
</dbReference>
<dbReference type="AlphaFoldDB" id="A0A3G2JFI6"/>
<accession>A0A3G2JFI6</accession>
<feature type="domain" description="Major facilitator superfamily (MFS) profile" evidence="8">
    <location>
        <begin position="16"/>
        <end position="392"/>
    </location>
</feature>
<evidence type="ECO:0000256" key="3">
    <source>
        <dbReference type="ARBA" id="ARBA00022692"/>
    </source>
</evidence>
<keyword evidence="4 7" id="KW-1133">Transmembrane helix</keyword>
<gene>
    <name evidence="9" type="ORF">D9753_15755</name>
</gene>
<evidence type="ECO:0000256" key="1">
    <source>
        <dbReference type="ARBA" id="ARBA00004651"/>
    </source>
</evidence>
<dbReference type="PANTHER" id="PTHR43124:SF10">
    <property type="entry name" value="PURINE EFFLUX PUMP PBUE"/>
    <property type="match status" value="1"/>
</dbReference>
<dbReference type="InterPro" id="IPR020846">
    <property type="entry name" value="MFS_dom"/>
</dbReference>
<keyword evidence="2" id="KW-1003">Cell membrane</keyword>
<keyword evidence="3 7" id="KW-0812">Transmembrane</keyword>
<proteinExistence type="predicted"/>
<dbReference type="GO" id="GO:0005886">
    <property type="term" value="C:plasma membrane"/>
    <property type="evidence" value="ECO:0007669"/>
    <property type="project" value="UniProtKB-SubCell"/>
</dbReference>
<keyword evidence="10" id="KW-1185">Reference proteome</keyword>